<dbReference type="PROSITE" id="PS51904">
    <property type="entry name" value="GLYCOSYL_HYDROL_F25_2"/>
    <property type="match status" value="1"/>
</dbReference>
<dbReference type="SMART" id="SM00641">
    <property type="entry name" value="Glyco_25"/>
    <property type="match status" value="1"/>
</dbReference>
<keyword evidence="2" id="KW-0378">Hydrolase</keyword>
<dbReference type="Gene3D" id="3.20.20.80">
    <property type="entry name" value="Glycosidases"/>
    <property type="match status" value="1"/>
</dbReference>
<dbReference type="PANTHER" id="PTHR34135">
    <property type="entry name" value="LYSOZYME"/>
    <property type="match status" value="1"/>
</dbReference>
<dbReference type="InterPro" id="IPR002053">
    <property type="entry name" value="Glyco_hydro_25"/>
</dbReference>
<evidence type="ECO:0008006" key="6">
    <source>
        <dbReference type="Google" id="ProtNLM"/>
    </source>
</evidence>
<dbReference type="Pfam" id="PF01183">
    <property type="entry name" value="Glyco_hydro_25"/>
    <property type="match status" value="1"/>
</dbReference>
<name>A0ABS6B2W9_9NOCA</name>
<evidence type="ECO:0000256" key="3">
    <source>
        <dbReference type="ARBA" id="ARBA00023295"/>
    </source>
</evidence>
<dbReference type="PANTHER" id="PTHR34135:SF2">
    <property type="entry name" value="LYSOZYME"/>
    <property type="match status" value="1"/>
</dbReference>
<comment type="similarity">
    <text evidence="1">Belongs to the glycosyl hydrolase 25 family.</text>
</comment>
<dbReference type="EMBL" id="JAHKNI010000008">
    <property type="protein sequence ID" value="MBU3064584.1"/>
    <property type="molecule type" value="Genomic_DNA"/>
</dbReference>
<evidence type="ECO:0000313" key="4">
    <source>
        <dbReference type="EMBL" id="MBU3064584.1"/>
    </source>
</evidence>
<reference evidence="4 5" key="1">
    <citation type="submission" date="2021-06" db="EMBL/GenBank/DDBJ databases">
        <title>Actinomycetes sequencing.</title>
        <authorList>
            <person name="Shan Q."/>
        </authorList>
    </citation>
    <scope>NUCLEOTIDE SEQUENCE [LARGE SCALE GENOMIC DNA]</scope>
    <source>
        <strain evidence="4 5">NEAU-G5</strain>
    </source>
</reference>
<dbReference type="InterPro" id="IPR017853">
    <property type="entry name" value="GH"/>
</dbReference>
<organism evidence="4 5">
    <name type="scientific">Nocardia albiluteola</name>
    <dbReference type="NCBI Taxonomy" id="2842303"/>
    <lineage>
        <taxon>Bacteria</taxon>
        <taxon>Bacillati</taxon>
        <taxon>Actinomycetota</taxon>
        <taxon>Actinomycetes</taxon>
        <taxon>Mycobacteriales</taxon>
        <taxon>Nocardiaceae</taxon>
        <taxon>Nocardia</taxon>
    </lineage>
</organism>
<proteinExistence type="inferred from homology"/>
<evidence type="ECO:0000256" key="2">
    <source>
        <dbReference type="ARBA" id="ARBA00022801"/>
    </source>
</evidence>
<dbReference type="InterPro" id="IPR018077">
    <property type="entry name" value="Glyco_hydro_fam25_subgr"/>
</dbReference>
<comment type="caution">
    <text evidence="4">The sequence shown here is derived from an EMBL/GenBank/DDBJ whole genome shotgun (WGS) entry which is preliminary data.</text>
</comment>
<keyword evidence="3" id="KW-0326">Glycosidase</keyword>
<keyword evidence="5" id="KW-1185">Reference proteome</keyword>
<evidence type="ECO:0000313" key="5">
    <source>
        <dbReference type="Proteomes" id="UP000733379"/>
    </source>
</evidence>
<dbReference type="RefSeq" id="WP_215919888.1">
    <property type="nucleotide sequence ID" value="NZ_JAHKNI010000008.1"/>
</dbReference>
<protein>
    <recommendedName>
        <fullName evidence="6">Lysozyme</fullName>
    </recommendedName>
</protein>
<evidence type="ECO:0000256" key="1">
    <source>
        <dbReference type="ARBA" id="ARBA00010646"/>
    </source>
</evidence>
<dbReference type="Proteomes" id="UP000733379">
    <property type="component" value="Unassembled WGS sequence"/>
</dbReference>
<gene>
    <name evidence="4" type="ORF">KO481_24010</name>
</gene>
<sequence>MTLYGIDISNYQANISLDQVAKEGFSWVEAKVSEGNYYKDPTWAANQAAAGKANLPIIGYHYAIAADDPASQVQTWQANGGPNVCMIDFEDNSGNIDNYWALVNAFNAAGIKVALSYIPQWYWNKIGSPDLSKVPGLVSSAYPGGSGYASTLYENGGGDSGEGWASYGGGNPVIWQFTNQAAVAGMTVDADAFRGSAADLTSLLSGS</sequence>
<dbReference type="SUPFAM" id="SSF51445">
    <property type="entry name" value="(Trans)glycosidases"/>
    <property type="match status" value="1"/>
</dbReference>
<accession>A0ABS6B2W9</accession>